<dbReference type="EMBL" id="DVJP01000015">
    <property type="protein sequence ID" value="HIS75432.1"/>
    <property type="molecule type" value="Genomic_DNA"/>
</dbReference>
<dbReference type="InterPro" id="IPR006067">
    <property type="entry name" value="NO2/SO3_Rdtase_4Fe4S_dom"/>
</dbReference>
<dbReference type="Pfam" id="PF03460">
    <property type="entry name" value="NIR_SIR_ferr"/>
    <property type="match status" value="1"/>
</dbReference>
<evidence type="ECO:0000313" key="7">
    <source>
        <dbReference type="Proteomes" id="UP000824002"/>
    </source>
</evidence>
<dbReference type="Pfam" id="PF01077">
    <property type="entry name" value="NIR_SIR"/>
    <property type="match status" value="1"/>
</dbReference>
<gene>
    <name evidence="6" type="ORF">IAB51_01350</name>
</gene>
<feature type="domain" description="4Fe-4S ferredoxin-type" evidence="5">
    <location>
        <begin position="162"/>
        <end position="192"/>
    </location>
</feature>
<dbReference type="PANTHER" id="PTHR11493:SF54">
    <property type="entry name" value="ANAEROBIC SULFITE REDUCTASE SUBUNIT C"/>
    <property type="match status" value="1"/>
</dbReference>
<sequence length="304" mass="33465">MNYTPEQIKAVKAQGFLFNNDKEHFNGRVITENGVLNAAQLSAIAEAAKKFGNGEVSFTTRMTVEVHGLHYEDIEAFQAELAKAGLVTGGTGAKVRPVVACKGTMCVFGLIDTQGLAKEIHKRFYEGYRSVSLPHKFKIAVGGCPNNCAKPDLNDIGIIGQRIPHINKETCRGCKKCACEAECPIGACHVVDGKLVIDEEKCNHCGRCITKCYFGANEGSQSFYKIYIGGRWGKQVRQGQALKHLCATKEEAMDMVEKAILLFKSQGKKGERFSSLVERLGMDKVEEILLSDDLLQRKEEILAE</sequence>
<evidence type="ECO:0000256" key="2">
    <source>
        <dbReference type="ARBA" id="ARBA00022723"/>
    </source>
</evidence>
<dbReference type="SUPFAM" id="SSF56014">
    <property type="entry name" value="Nitrite and sulphite reductase 4Fe-4S domain-like"/>
    <property type="match status" value="1"/>
</dbReference>
<dbReference type="SUPFAM" id="SSF54862">
    <property type="entry name" value="4Fe-4S ferredoxins"/>
    <property type="match status" value="1"/>
</dbReference>
<dbReference type="Gene3D" id="3.30.70.20">
    <property type="match status" value="1"/>
</dbReference>
<keyword evidence="1" id="KW-0004">4Fe-4S</keyword>
<dbReference type="GO" id="GO:0051539">
    <property type="term" value="F:4 iron, 4 sulfur cluster binding"/>
    <property type="evidence" value="ECO:0007669"/>
    <property type="project" value="UniProtKB-KW"/>
</dbReference>
<keyword evidence="2" id="KW-0479">Metal-binding</keyword>
<keyword evidence="4" id="KW-0411">Iron-sulfur</keyword>
<accession>A0A9D1FL13</accession>
<evidence type="ECO:0000256" key="4">
    <source>
        <dbReference type="ARBA" id="ARBA00023014"/>
    </source>
</evidence>
<feature type="domain" description="4Fe-4S ferredoxin-type" evidence="5">
    <location>
        <begin position="193"/>
        <end position="222"/>
    </location>
</feature>
<dbReference type="InterPro" id="IPR005117">
    <property type="entry name" value="NiRdtase/SiRdtase_haem-b_fer"/>
</dbReference>
<dbReference type="Proteomes" id="UP000824002">
    <property type="component" value="Unassembled WGS sequence"/>
</dbReference>
<proteinExistence type="predicted"/>
<evidence type="ECO:0000256" key="3">
    <source>
        <dbReference type="ARBA" id="ARBA00023004"/>
    </source>
</evidence>
<dbReference type="Pfam" id="PF00037">
    <property type="entry name" value="Fer4"/>
    <property type="match status" value="1"/>
</dbReference>
<reference evidence="6" key="1">
    <citation type="submission" date="2020-10" db="EMBL/GenBank/DDBJ databases">
        <authorList>
            <person name="Gilroy R."/>
        </authorList>
    </citation>
    <scope>NUCLEOTIDE SEQUENCE</scope>
    <source>
        <strain evidence="6">CHK199-13235</strain>
    </source>
</reference>
<dbReference type="InterPro" id="IPR036136">
    <property type="entry name" value="Nit/Sulf_reduc_fer-like_dom_sf"/>
</dbReference>
<dbReference type="PANTHER" id="PTHR11493">
    <property type="entry name" value="SULFITE REDUCTASE [NADPH] SUBUNIT BETA-RELATED"/>
    <property type="match status" value="1"/>
</dbReference>
<dbReference type="SUPFAM" id="SSF55124">
    <property type="entry name" value="Nitrite/Sulfite reductase N-terminal domain-like"/>
    <property type="match status" value="1"/>
</dbReference>
<dbReference type="Gene3D" id="3.90.480.10">
    <property type="entry name" value="Sulfite Reductase Hemoprotein,Domain 2"/>
    <property type="match status" value="1"/>
</dbReference>
<dbReference type="InterPro" id="IPR017896">
    <property type="entry name" value="4Fe4S_Fe-S-bd"/>
</dbReference>
<protein>
    <submittedName>
        <fullName evidence="6">4Fe-4S binding protein</fullName>
    </submittedName>
</protein>
<dbReference type="GO" id="GO:0009337">
    <property type="term" value="C:sulfite reductase complex (NADPH)"/>
    <property type="evidence" value="ECO:0007669"/>
    <property type="project" value="TreeGrafter"/>
</dbReference>
<reference evidence="6" key="2">
    <citation type="journal article" date="2021" name="PeerJ">
        <title>Extensive microbial diversity within the chicken gut microbiome revealed by metagenomics and culture.</title>
        <authorList>
            <person name="Gilroy R."/>
            <person name="Ravi A."/>
            <person name="Getino M."/>
            <person name="Pursley I."/>
            <person name="Horton D.L."/>
            <person name="Alikhan N.F."/>
            <person name="Baker D."/>
            <person name="Gharbi K."/>
            <person name="Hall N."/>
            <person name="Watson M."/>
            <person name="Adriaenssens E.M."/>
            <person name="Foster-Nyarko E."/>
            <person name="Jarju S."/>
            <person name="Secka A."/>
            <person name="Antonio M."/>
            <person name="Oren A."/>
            <person name="Chaudhuri R.R."/>
            <person name="La Ragione R."/>
            <person name="Hildebrand F."/>
            <person name="Pallen M.J."/>
        </authorList>
    </citation>
    <scope>NUCLEOTIDE SEQUENCE</scope>
    <source>
        <strain evidence="6">CHK199-13235</strain>
    </source>
</reference>
<name>A0A9D1FL13_9FIRM</name>
<dbReference type="GO" id="GO:0050311">
    <property type="term" value="F:sulfite reductase (ferredoxin) activity"/>
    <property type="evidence" value="ECO:0007669"/>
    <property type="project" value="TreeGrafter"/>
</dbReference>
<evidence type="ECO:0000259" key="5">
    <source>
        <dbReference type="PROSITE" id="PS51379"/>
    </source>
</evidence>
<dbReference type="AlphaFoldDB" id="A0A9D1FL13"/>
<dbReference type="Gene3D" id="3.30.413.10">
    <property type="entry name" value="Sulfite Reductase Hemoprotein, domain 1"/>
    <property type="match status" value="1"/>
</dbReference>
<organism evidence="6 7">
    <name type="scientific">Candidatus Merdivicinus excrementipullorum</name>
    <dbReference type="NCBI Taxonomy" id="2840867"/>
    <lineage>
        <taxon>Bacteria</taxon>
        <taxon>Bacillati</taxon>
        <taxon>Bacillota</taxon>
        <taxon>Clostridia</taxon>
        <taxon>Eubacteriales</taxon>
        <taxon>Oscillospiraceae</taxon>
        <taxon>Oscillospiraceae incertae sedis</taxon>
        <taxon>Candidatus Merdivicinus</taxon>
    </lineage>
</organism>
<keyword evidence="3" id="KW-0408">Iron</keyword>
<dbReference type="GO" id="GO:0046872">
    <property type="term" value="F:metal ion binding"/>
    <property type="evidence" value="ECO:0007669"/>
    <property type="project" value="UniProtKB-KW"/>
</dbReference>
<comment type="caution">
    <text evidence="6">The sequence shown here is derived from an EMBL/GenBank/DDBJ whole genome shotgun (WGS) entry which is preliminary data.</text>
</comment>
<dbReference type="GO" id="GO:0000103">
    <property type="term" value="P:sulfate assimilation"/>
    <property type="evidence" value="ECO:0007669"/>
    <property type="project" value="TreeGrafter"/>
</dbReference>
<dbReference type="GO" id="GO:0020037">
    <property type="term" value="F:heme binding"/>
    <property type="evidence" value="ECO:0007669"/>
    <property type="project" value="InterPro"/>
</dbReference>
<dbReference type="PROSITE" id="PS51379">
    <property type="entry name" value="4FE4S_FER_2"/>
    <property type="match status" value="2"/>
</dbReference>
<evidence type="ECO:0000256" key="1">
    <source>
        <dbReference type="ARBA" id="ARBA00022485"/>
    </source>
</evidence>
<evidence type="ECO:0000313" key="6">
    <source>
        <dbReference type="EMBL" id="HIS75432.1"/>
    </source>
</evidence>
<dbReference type="GO" id="GO:0016002">
    <property type="term" value="F:sulfite reductase activity"/>
    <property type="evidence" value="ECO:0007669"/>
    <property type="project" value="TreeGrafter"/>
</dbReference>
<dbReference type="InterPro" id="IPR045169">
    <property type="entry name" value="NO2/SO3_Rdtase_4Fe4S_prot"/>
</dbReference>
<dbReference type="InterPro" id="IPR045854">
    <property type="entry name" value="NO2/SO3_Rdtase_4Fe4S_sf"/>
</dbReference>